<dbReference type="PANTHER" id="PTHR11487">
    <property type="entry name" value="THIOESTERASE"/>
    <property type="match status" value="1"/>
</dbReference>
<dbReference type="RefSeq" id="WP_252550115.1">
    <property type="nucleotide sequence ID" value="NZ_CP099468.1"/>
</dbReference>
<dbReference type="EMBL" id="CP099468">
    <property type="protein sequence ID" value="USQ85270.1"/>
    <property type="molecule type" value="Genomic_DNA"/>
</dbReference>
<sequence>MTGRERWIRELRRVGQPAAHVVFCPHAGGAASFFAPFTRHFPAGFDLSAVQYPGRQERLDEPLVPTVEGLADHLVPILRRFTTTAVPLVLFGHSMGASVAFEAALRLAAEEPVAQCRLVVSGRAAPSVPRTHVYAATDQEILDDLVKLGGTQAEFVRDPEIRDLFLPALRNDYGAVARYRSTGEAVLDAPLLCLTGERDPRVSPEAAAAWKNHTSAEFRMESFPGGHFFLAEHREAVARVVADWAESPRGGPPPVAGT</sequence>
<dbReference type="GO" id="GO:0016787">
    <property type="term" value="F:hydrolase activity"/>
    <property type="evidence" value="ECO:0007669"/>
    <property type="project" value="UniProtKB-KW"/>
</dbReference>
<dbReference type="SUPFAM" id="SSF53474">
    <property type="entry name" value="alpha/beta-Hydrolases"/>
    <property type="match status" value="1"/>
</dbReference>
<feature type="domain" description="Thioesterase TesA-like" evidence="3">
    <location>
        <begin position="22"/>
        <end position="245"/>
    </location>
</feature>
<evidence type="ECO:0000256" key="1">
    <source>
        <dbReference type="ARBA" id="ARBA00007169"/>
    </source>
</evidence>
<dbReference type="Gene3D" id="3.40.50.1820">
    <property type="entry name" value="alpha/beta hydrolase"/>
    <property type="match status" value="1"/>
</dbReference>
<dbReference type="InterPro" id="IPR012223">
    <property type="entry name" value="TEII"/>
</dbReference>
<name>A0ABY4Z8K0_9ACTN</name>
<dbReference type="InterPro" id="IPR029058">
    <property type="entry name" value="AB_hydrolase_fold"/>
</dbReference>
<dbReference type="InterPro" id="IPR020802">
    <property type="entry name" value="TesA-like"/>
</dbReference>
<proteinExistence type="inferred from homology"/>
<dbReference type="InterPro" id="IPR001031">
    <property type="entry name" value="Thioesterase"/>
</dbReference>
<gene>
    <name evidence="4" type="ORF">NFX46_16650</name>
</gene>
<evidence type="ECO:0000313" key="4">
    <source>
        <dbReference type="EMBL" id="USQ85270.1"/>
    </source>
</evidence>
<dbReference type="Proteomes" id="UP001056374">
    <property type="component" value="Chromosome"/>
</dbReference>
<comment type="similarity">
    <text evidence="1">Belongs to the thioesterase family.</text>
</comment>
<reference evidence="4" key="1">
    <citation type="submission" date="2022-06" db="EMBL/GenBank/DDBJ databases">
        <title>Complete genome sequence of soil microorganisms Streptomyces sp. Qhu-M197 isolated from Alpine meadows habitats on the Tibetan Plateau.</title>
        <authorList>
            <person name="Zhang B."/>
            <person name="Xiang X."/>
            <person name="Fan J."/>
        </authorList>
    </citation>
    <scope>NUCLEOTIDE SEQUENCE</scope>
    <source>
        <strain evidence="4">Qhu-M197</strain>
    </source>
</reference>
<keyword evidence="2 4" id="KW-0378">Hydrolase</keyword>
<dbReference type="PANTHER" id="PTHR11487:SF0">
    <property type="entry name" value="S-ACYL FATTY ACID SYNTHASE THIOESTERASE, MEDIUM CHAIN"/>
    <property type="match status" value="1"/>
</dbReference>
<dbReference type="SMART" id="SM00824">
    <property type="entry name" value="PKS_TE"/>
    <property type="match status" value="1"/>
</dbReference>
<protein>
    <submittedName>
        <fullName evidence="4">Alpha/beta fold hydrolase</fullName>
    </submittedName>
</protein>
<keyword evidence="5" id="KW-1185">Reference proteome</keyword>
<evidence type="ECO:0000256" key="2">
    <source>
        <dbReference type="ARBA" id="ARBA00022801"/>
    </source>
</evidence>
<evidence type="ECO:0000313" key="5">
    <source>
        <dbReference type="Proteomes" id="UP001056374"/>
    </source>
</evidence>
<accession>A0ABY4Z8K0</accession>
<evidence type="ECO:0000259" key="3">
    <source>
        <dbReference type="SMART" id="SM00824"/>
    </source>
</evidence>
<organism evidence="4 5">
    <name type="scientific">Streptomyces phaeoluteigriseus</name>
    <dbReference type="NCBI Taxonomy" id="114686"/>
    <lineage>
        <taxon>Bacteria</taxon>
        <taxon>Bacillati</taxon>
        <taxon>Actinomycetota</taxon>
        <taxon>Actinomycetes</taxon>
        <taxon>Kitasatosporales</taxon>
        <taxon>Streptomycetaceae</taxon>
        <taxon>Streptomyces</taxon>
        <taxon>Streptomyces aurantiacus group</taxon>
    </lineage>
</organism>
<dbReference type="Pfam" id="PF00975">
    <property type="entry name" value="Thioesterase"/>
    <property type="match status" value="1"/>
</dbReference>